<sequence>MAARGEWPTTLESFSETATRLGLSSSSLVLRSEVGPATIDEAEQLGIAPASPVLRLERVRMLGGMPIAIDASCLPTALLPPIDGVDFARESLYELLGTAGHDPAFAETTIESRGADADLAAHVGVDPGSPVLVLRQLVRSADERPVLVSTVRYAGDRYRLRTVFTRSAPGGRAR</sequence>
<dbReference type="Proteomes" id="UP001157034">
    <property type="component" value="Unassembled WGS sequence"/>
</dbReference>
<dbReference type="InterPro" id="IPR028978">
    <property type="entry name" value="Chorismate_lyase_/UTRA_dom_sf"/>
</dbReference>
<dbReference type="SUPFAM" id="SSF64288">
    <property type="entry name" value="Chorismate lyase-like"/>
    <property type="match status" value="1"/>
</dbReference>
<accession>A0ABQ6KBI0</accession>
<dbReference type="Gene3D" id="3.40.1410.10">
    <property type="entry name" value="Chorismate lyase-like"/>
    <property type="match status" value="1"/>
</dbReference>
<dbReference type="RefSeq" id="WP_284254622.1">
    <property type="nucleotide sequence ID" value="NZ_BSVB01000001.1"/>
</dbReference>
<protein>
    <recommendedName>
        <fullName evidence="1">UbiC transcription regulator-associated domain-containing protein</fullName>
    </recommendedName>
</protein>
<comment type="caution">
    <text evidence="2">The sequence shown here is derived from an EMBL/GenBank/DDBJ whole genome shotgun (WGS) entry which is preliminary data.</text>
</comment>
<dbReference type="Pfam" id="PF07702">
    <property type="entry name" value="UTRA"/>
    <property type="match status" value="1"/>
</dbReference>
<evidence type="ECO:0000313" key="3">
    <source>
        <dbReference type="Proteomes" id="UP001157034"/>
    </source>
</evidence>
<dbReference type="PANTHER" id="PTHR44846">
    <property type="entry name" value="MANNOSYL-D-GLYCERATE TRANSPORT/METABOLISM SYSTEM REPRESSOR MNGR-RELATED"/>
    <property type="match status" value="1"/>
</dbReference>
<gene>
    <name evidence="2" type="ORF">GCM10025881_27700</name>
</gene>
<evidence type="ECO:0000313" key="2">
    <source>
        <dbReference type="EMBL" id="GMA95946.1"/>
    </source>
</evidence>
<evidence type="ECO:0000259" key="1">
    <source>
        <dbReference type="SMART" id="SM00866"/>
    </source>
</evidence>
<dbReference type="EMBL" id="BSVB01000001">
    <property type="protein sequence ID" value="GMA95946.1"/>
    <property type="molecule type" value="Genomic_DNA"/>
</dbReference>
<name>A0ABQ6KBI0_9MICO</name>
<dbReference type="InterPro" id="IPR011663">
    <property type="entry name" value="UTRA"/>
</dbReference>
<dbReference type="SMART" id="SM00866">
    <property type="entry name" value="UTRA"/>
    <property type="match status" value="1"/>
</dbReference>
<proteinExistence type="predicted"/>
<dbReference type="InterPro" id="IPR050679">
    <property type="entry name" value="Bact_HTH_transcr_reg"/>
</dbReference>
<reference evidence="3" key="1">
    <citation type="journal article" date="2019" name="Int. J. Syst. Evol. Microbiol.">
        <title>The Global Catalogue of Microorganisms (GCM) 10K type strain sequencing project: providing services to taxonomists for standard genome sequencing and annotation.</title>
        <authorList>
            <consortium name="The Broad Institute Genomics Platform"/>
            <consortium name="The Broad Institute Genome Sequencing Center for Infectious Disease"/>
            <person name="Wu L."/>
            <person name="Ma J."/>
        </authorList>
    </citation>
    <scope>NUCLEOTIDE SEQUENCE [LARGE SCALE GENOMIC DNA]</scope>
    <source>
        <strain evidence="3">NBRC 108894</strain>
    </source>
</reference>
<organism evidence="2 3">
    <name type="scientific">Pseudolysinimonas kribbensis</name>
    <dbReference type="NCBI Taxonomy" id="433641"/>
    <lineage>
        <taxon>Bacteria</taxon>
        <taxon>Bacillati</taxon>
        <taxon>Actinomycetota</taxon>
        <taxon>Actinomycetes</taxon>
        <taxon>Micrococcales</taxon>
        <taxon>Microbacteriaceae</taxon>
        <taxon>Pseudolysinimonas</taxon>
    </lineage>
</organism>
<feature type="domain" description="UbiC transcription regulator-associated" evidence="1">
    <location>
        <begin position="20"/>
        <end position="159"/>
    </location>
</feature>
<keyword evidence="3" id="KW-1185">Reference proteome</keyword>